<organism evidence="1 2">
    <name type="scientific">Aliidongia dinghuensis</name>
    <dbReference type="NCBI Taxonomy" id="1867774"/>
    <lineage>
        <taxon>Bacteria</taxon>
        <taxon>Pseudomonadati</taxon>
        <taxon>Pseudomonadota</taxon>
        <taxon>Alphaproteobacteria</taxon>
        <taxon>Rhodospirillales</taxon>
        <taxon>Dongiaceae</taxon>
        <taxon>Aliidongia</taxon>
    </lineage>
</organism>
<name>A0A8J2Z0B8_9PROT</name>
<dbReference type="EMBL" id="BMJQ01000017">
    <property type="protein sequence ID" value="GGF41411.1"/>
    <property type="molecule type" value="Genomic_DNA"/>
</dbReference>
<accession>A0A8J2Z0B8</accession>
<reference evidence="1" key="2">
    <citation type="submission" date="2020-09" db="EMBL/GenBank/DDBJ databases">
        <authorList>
            <person name="Sun Q."/>
            <person name="Zhou Y."/>
        </authorList>
    </citation>
    <scope>NUCLEOTIDE SEQUENCE</scope>
    <source>
        <strain evidence="1">CGMCC 1.15725</strain>
    </source>
</reference>
<proteinExistence type="predicted"/>
<gene>
    <name evidence="1" type="ORF">GCM10011611_54810</name>
</gene>
<sequence>MTEKGAVDECARYLKWQIENSLEFRLEQIEFAMEVGAVWVLARHLAADCVRSDRIVENKSAQEAIERARVWYDEAQEYERIHGVRSKLDRSHPFVGMIQRWRARSNKPLL</sequence>
<keyword evidence="2" id="KW-1185">Reference proteome</keyword>
<comment type="caution">
    <text evidence="1">The sequence shown here is derived from an EMBL/GenBank/DDBJ whole genome shotgun (WGS) entry which is preliminary data.</text>
</comment>
<dbReference type="RefSeq" id="WP_189051357.1">
    <property type="nucleotide sequence ID" value="NZ_BMJQ01000017.1"/>
</dbReference>
<evidence type="ECO:0000313" key="1">
    <source>
        <dbReference type="EMBL" id="GGF41411.1"/>
    </source>
</evidence>
<dbReference type="Proteomes" id="UP000646365">
    <property type="component" value="Unassembled WGS sequence"/>
</dbReference>
<reference evidence="1" key="1">
    <citation type="journal article" date="2014" name="Int. J. Syst. Evol. Microbiol.">
        <title>Complete genome sequence of Corynebacterium casei LMG S-19264T (=DSM 44701T), isolated from a smear-ripened cheese.</title>
        <authorList>
            <consortium name="US DOE Joint Genome Institute (JGI-PGF)"/>
            <person name="Walter F."/>
            <person name="Albersmeier A."/>
            <person name="Kalinowski J."/>
            <person name="Ruckert C."/>
        </authorList>
    </citation>
    <scope>NUCLEOTIDE SEQUENCE</scope>
    <source>
        <strain evidence="1">CGMCC 1.15725</strain>
    </source>
</reference>
<evidence type="ECO:0000313" key="2">
    <source>
        <dbReference type="Proteomes" id="UP000646365"/>
    </source>
</evidence>
<dbReference type="AlphaFoldDB" id="A0A8J2Z0B8"/>
<protein>
    <submittedName>
        <fullName evidence="1">Uncharacterized protein</fullName>
    </submittedName>
</protein>